<sequence length="67" mass="7560">MQFKIVFSRRKCWTELLVLQILLVFAGHDDVSADVMFQAILLMVSGEVFLVPVNVQVSGEVFLSTED</sequence>
<dbReference type="Proteomes" id="UP000215914">
    <property type="component" value="Chromosome 1"/>
</dbReference>
<evidence type="ECO:0000313" key="1">
    <source>
        <dbReference type="EMBL" id="KAF5823302.1"/>
    </source>
</evidence>
<gene>
    <name evidence="2" type="ORF">HannXRQ_Chr01g0024821</name>
    <name evidence="1" type="ORF">HanXRQr2_Chr01g0036871</name>
</gene>
<dbReference type="InParanoid" id="A0A251VR16"/>
<dbReference type="EMBL" id="CM007890">
    <property type="protein sequence ID" value="OTG37988.1"/>
    <property type="molecule type" value="Genomic_DNA"/>
</dbReference>
<evidence type="ECO:0000313" key="3">
    <source>
        <dbReference type="Proteomes" id="UP000215914"/>
    </source>
</evidence>
<evidence type="ECO:0000313" key="2">
    <source>
        <dbReference type="EMBL" id="OTG37988.1"/>
    </source>
</evidence>
<proteinExistence type="predicted"/>
<organism evidence="2 3">
    <name type="scientific">Helianthus annuus</name>
    <name type="common">Common sunflower</name>
    <dbReference type="NCBI Taxonomy" id="4232"/>
    <lineage>
        <taxon>Eukaryota</taxon>
        <taxon>Viridiplantae</taxon>
        <taxon>Streptophyta</taxon>
        <taxon>Embryophyta</taxon>
        <taxon>Tracheophyta</taxon>
        <taxon>Spermatophyta</taxon>
        <taxon>Magnoliopsida</taxon>
        <taxon>eudicotyledons</taxon>
        <taxon>Gunneridae</taxon>
        <taxon>Pentapetalae</taxon>
        <taxon>asterids</taxon>
        <taxon>campanulids</taxon>
        <taxon>Asterales</taxon>
        <taxon>Asteraceae</taxon>
        <taxon>Asteroideae</taxon>
        <taxon>Heliantheae alliance</taxon>
        <taxon>Heliantheae</taxon>
        <taxon>Helianthus</taxon>
    </lineage>
</organism>
<name>A0A251VR16_HELAN</name>
<accession>A0A251VR16</accession>
<dbReference type="EMBL" id="MNCJ02000316">
    <property type="protein sequence ID" value="KAF5823302.1"/>
    <property type="molecule type" value="Genomic_DNA"/>
</dbReference>
<reference evidence="1 3" key="1">
    <citation type="journal article" date="2017" name="Nature">
        <title>The sunflower genome provides insights into oil metabolism, flowering and Asterid evolution.</title>
        <authorList>
            <person name="Badouin H."/>
            <person name="Gouzy J."/>
            <person name="Grassa C.J."/>
            <person name="Murat F."/>
            <person name="Staton S.E."/>
            <person name="Cottret L."/>
            <person name="Lelandais-Briere C."/>
            <person name="Owens G.L."/>
            <person name="Carrere S."/>
            <person name="Mayjonade B."/>
            <person name="Legrand L."/>
            <person name="Gill N."/>
            <person name="Kane N.C."/>
            <person name="Bowers J.E."/>
            <person name="Hubner S."/>
            <person name="Bellec A."/>
            <person name="Berard A."/>
            <person name="Berges H."/>
            <person name="Blanchet N."/>
            <person name="Boniface M.C."/>
            <person name="Brunel D."/>
            <person name="Catrice O."/>
            <person name="Chaidir N."/>
            <person name="Claudel C."/>
            <person name="Donnadieu C."/>
            <person name="Faraut T."/>
            <person name="Fievet G."/>
            <person name="Helmstetter N."/>
            <person name="King M."/>
            <person name="Knapp S.J."/>
            <person name="Lai Z."/>
            <person name="Le Paslier M.C."/>
            <person name="Lippi Y."/>
            <person name="Lorenzon L."/>
            <person name="Mandel J.R."/>
            <person name="Marage G."/>
            <person name="Marchand G."/>
            <person name="Marquand E."/>
            <person name="Bret-Mestries E."/>
            <person name="Morien E."/>
            <person name="Nambeesan S."/>
            <person name="Nguyen T."/>
            <person name="Pegot-Espagnet P."/>
            <person name="Pouilly N."/>
            <person name="Raftis F."/>
            <person name="Sallet E."/>
            <person name="Schiex T."/>
            <person name="Thomas J."/>
            <person name="Vandecasteele C."/>
            <person name="Vares D."/>
            <person name="Vear F."/>
            <person name="Vautrin S."/>
            <person name="Crespi M."/>
            <person name="Mangin B."/>
            <person name="Burke J.M."/>
            <person name="Salse J."/>
            <person name="Munos S."/>
            <person name="Vincourt P."/>
            <person name="Rieseberg L.H."/>
            <person name="Langlade N.B."/>
        </authorList>
    </citation>
    <scope>NUCLEOTIDE SEQUENCE [LARGE SCALE GENOMIC DNA]</scope>
    <source>
        <strain evidence="3">cv. SF193</strain>
        <tissue evidence="1">Leaves</tissue>
    </source>
</reference>
<protein>
    <submittedName>
        <fullName evidence="2">Uncharacterized protein</fullName>
    </submittedName>
</protein>
<dbReference type="AlphaFoldDB" id="A0A251VR16"/>
<reference evidence="1" key="3">
    <citation type="submission" date="2020-06" db="EMBL/GenBank/DDBJ databases">
        <title>Helianthus annuus Genome sequencing and assembly Release 2.</title>
        <authorList>
            <person name="Gouzy J."/>
            <person name="Langlade N."/>
            <person name="Munos S."/>
        </authorList>
    </citation>
    <scope>NUCLEOTIDE SEQUENCE</scope>
    <source>
        <tissue evidence="1">Leaves</tissue>
    </source>
</reference>
<dbReference type="Gramene" id="mRNA:HanXRQr2_Chr01g0036871">
    <property type="protein sequence ID" value="mRNA:HanXRQr2_Chr01g0036871"/>
    <property type="gene ID" value="HanXRQr2_Chr01g0036871"/>
</dbReference>
<reference evidence="2" key="2">
    <citation type="submission" date="2017-02" db="EMBL/GenBank/DDBJ databases">
        <title>Sunflower complete genome.</title>
        <authorList>
            <person name="Langlade N."/>
            <person name="Munos S."/>
        </authorList>
    </citation>
    <scope>NUCLEOTIDE SEQUENCE [LARGE SCALE GENOMIC DNA]</scope>
    <source>
        <tissue evidence="2">Leaves</tissue>
    </source>
</reference>
<keyword evidence="3" id="KW-1185">Reference proteome</keyword>